<gene>
    <name evidence="8 10" type="primary">dapF</name>
    <name evidence="10" type="ordered locus">CRES_1200</name>
</gene>
<dbReference type="Gene3D" id="3.10.310.10">
    <property type="entry name" value="Diaminopimelate Epimerase, Chain A, domain 1"/>
    <property type="match status" value="2"/>
</dbReference>
<dbReference type="EC" id="5.1.1.7" evidence="3 8"/>
<dbReference type="eggNOG" id="COG0253">
    <property type="taxonomic scope" value="Bacteria"/>
</dbReference>
<feature type="binding site" evidence="8">
    <location>
        <position position="197"/>
    </location>
    <ligand>
        <name>substrate</name>
    </ligand>
</feature>
<evidence type="ECO:0000256" key="1">
    <source>
        <dbReference type="ARBA" id="ARBA00005196"/>
    </source>
</evidence>
<reference evidence="10 11" key="1">
    <citation type="journal article" date="2012" name="BMC Genomics">
        <title>Complete genome sequence, lifestyle, and multi-drug resistance of the human pathogen Corynebacterium resistens DSM 45100 isolated from blood samples of a leukemia patient.</title>
        <authorList>
            <person name="Schroder J."/>
            <person name="Maus I."/>
            <person name="Meyer K."/>
            <person name="Wordemann S."/>
            <person name="Blom J."/>
            <person name="Jaenicke S."/>
            <person name="Schneider J."/>
            <person name="Trost E."/>
            <person name="Tauch A."/>
        </authorList>
    </citation>
    <scope>NUCLEOTIDE SEQUENCE [LARGE SCALE GENOMIC DNA]</scope>
    <source>
        <strain evidence="11">DSM 45100 / JCM 12819 / CCUG 50093 / GTC 2026 / SICGH 158</strain>
    </source>
</reference>
<dbReference type="HAMAP" id="MF_00197">
    <property type="entry name" value="DAP_epimerase"/>
    <property type="match status" value="1"/>
</dbReference>
<dbReference type="GO" id="GO:0008837">
    <property type="term" value="F:diaminopimelate epimerase activity"/>
    <property type="evidence" value="ECO:0007669"/>
    <property type="project" value="UniProtKB-UniRule"/>
</dbReference>
<comment type="subunit">
    <text evidence="8">Homodimer.</text>
</comment>
<organism evidence="10 11">
    <name type="scientific">Corynebacterium resistens (strain DSM 45100 / JCM 12819 / GTC 2026 / SICGH 158)</name>
    <dbReference type="NCBI Taxonomy" id="662755"/>
    <lineage>
        <taxon>Bacteria</taxon>
        <taxon>Bacillati</taxon>
        <taxon>Actinomycetota</taxon>
        <taxon>Actinomycetes</taxon>
        <taxon>Mycobacteriales</taxon>
        <taxon>Corynebacteriaceae</taxon>
        <taxon>Corynebacterium</taxon>
    </lineage>
</organism>
<dbReference type="STRING" id="662755.CRES_1200"/>
<evidence type="ECO:0000256" key="6">
    <source>
        <dbReference type="ARBA" id="ARBA00023235"/>
    </source>
</evidence>
<dbReference type="GO" id="GO:0005829">
    <property type="term" value="C:cytosol"/>
    <property type="evidence" value="ECO:0007669"/>
    <property type="project" value="TreeGrafter"/>
</dbReference>
<dbReference type="KEGG" id="crd:CRES_1200"/>
<feature type="site" description="Could be important to modulate the pK values of the two catalytic cysteine residues" evidence="8">
    <location>
        <position position="199"/>
    </location>
</feature>
<keyword evidence="5 8" id="KW-0457">Lysine biosynthesis</keyword>
<comment type="subcellular location">
    <subcellularLocation>
        <location evidence="8">Cytoplasm</location>
    </subcellularLocation>
</comment>
<dbReference type="NCBIfam" id="TIGR00652">
    <property type="entry name" value="DapF"/>
    <property type="match status" value="1"/>
</dbReference>
<name>F8DXZ7_CORRG</name>
<comment type="pathway">
    <text evidence="1 8">Amino-acid biosynthesis; L-lysine biosynthesis via DAP pathway; DL-2,6-diaminopimelate from LL-2,6-diaminopimelate: step 1/1.</text>
</comment>
<evidence type="ECO:0000256" key="8">
    <source>
        <dbReference type="HAMAP-Rule" id="MF_00197"/>
    </source>
</evidence>
<keyword evidence="8" id="KW-0963">Cytoplasm</keyword>
<protein>
    <recommendedName>
        <fullName evidence="3 8">Diaminopimelate epimerase</fullName>
        <shortName evidence="8">DAP epimerase</shortName>
        <ecNumber evidence="3 8">5.1.1.7</ecNumber>
    </recommendedName>
    <alternativeName>
        <fullName evidence="8">PLP-independent amino acid racemase</fullName>
    </alternativeName>
</protein>
<dbReference type="GO" id="GO:0009089">
    <property type="term" value="P:lysine biosynthetic process via diaminopimelate"/>
    <property type="evidence" value="ECO:0007669"/>
    <property type="project" value="UniProtKB-UniRule"/>
</dbReference>
<sequence length="316" mass="33296">MNAKHSFRATSTVSRSAGMTRFIKAHGTQNDFVFIVDPTVTVDLNEDRVRRIADRHAGIGGDGVIRVATAASLIDANVLDPNILQPDPENPRATIHEDEWFMDYRNADGSIAEMCGNGVRAFAHVLIAEKLIGGGEPKFPIEIGVGTRAGRKIVKIHEADAQQAKVSVDMGRPVVTGMSTASIGGFNLAGLGVDMGNPHLAAIIPNLTAEKLAELPIGEKVTWDEEFFPTGVNVEVATPLEDGAVHMRVHERGVGETRSCGTGTVATAVAALADAGKEFGTVVVRVPGGEVEVDITADTAVLTGPSQIVARGEMSC</sequence>
<dbReference type="PANTHER" id="PTHR31689">
    <property type="entry name" value="DIAMINOPIMELATE EPIMERASE, CHLOROPLASTIC"/>
    <property type="match status" value="1"/>
</dbReference>
<feature type="active site" description="Proton acceptor" evidence="8">
    <location>
        <position position="260"/>
    </location>
</feature>
<keyword evidence="11" id="KW-1185">Reference proteome</keyword>
<dbReference type="Pfam" id="PF01678">
    <property type="entry name" value="DAP_epimerase"/>
    <property type="match status" value="2"/>
</dbReference>
<feature type="binding site" evidence="8">
    <location>
        <begin position="116"/>
        <end position="117"/>
    </location>
    <ligand>
        <name>substrate</name>
    </ligand>
</feature>
<keyword evidence="6 8" id="KW-0413">Isomerase</keyword>
<feature type="site" description="Could be important to modulate the pK values of the two catalytic cysteine residues" evidence="8">
    <location>
        <position position="251"/>
    </location>
</feature>
<evidence type="ECO:0000256" key="4">
    <source>
        <dbReference type="ARBA" id="ARBA00022605"/>
    </source>
</evidence>
<dbReference type="PROSITE" id="PS01326">
    <property type="entry name" value="DAP_EPIMERASE"/>
    <property type="match status" value="1"/>
</dbReference>
<dbReference type="InterPro" id="IPR018510">
    <property type="entry name" value="DAP_epimerase_AS"/>
</dbReference>
<dbReference type="InterPro" id="IPR001653">
    <property type="entry name" value="DAP_epimerase_DapF"/>
</dbReference>
<dbReference type="Proteomes" id="UP000000492">
    <property type="component" value="Chromosome"/>
</dbReference>
<dbReference type="AlphaFoldDB" id="F8DXZ7"/>
<comment type="function">
    <text evidence="8">Catalyzes the stereoinversion of LL-2,6-diaminopimelate (L,L-DAP) to meso-diaminopimelate (meso-DAP), a precursor of L-lysine and an essential component of the bacterial peptidoglycan.</text>
</comment>
<dbReference type="SUPFAM" id="SSF54506">
    <property type="entry name" value="Diaminopimelate epimerase-like"/>
    <property type="match status" value="2"/>
</dbReference>
<feature type="binding site" evidence="8">
    <location>
        <begin position="251"/>
        <end position="252"/>
    </location>
    <ligand>
        <name>substrate</name>
    </ligand>
</feature>
<feature type="active site" description="Proton donor" evidence="8">
    <location>
        <position position="115"/>
    </location>
</feature>
<dbReference type="HOGENOM" id="CLU_053306_4_0_11"/>
<evidence type="ECO:0000256" key="5">
    <source>
        <dbReference type="ARBA" id="ARBA00023154"/>
    </source>
</evidence>
<evidence type="ECO:0000256" key="2">
    <source>
        <dbReference type="ARBA" id="ARBA00010219"/>
    </source>
</evidence>
<keyword evidence="4 8" id="KW-0028">Amino-acid biosynthesis</keyword>
<evidence type="ECO:0000256" key="7">
    <source>
        <dbReference type="ARBA" id="ARBA00051712"/>
    </source>
</evidence>
<comment type="similarity">
    <text evidence="2 8">Belongs to the diaminopimelate epimerase family.</text>
</comment>
<evidence type="ECO:0000256" key="3">
    <source>
        <dbReference type="ARBA" id="ARBA00013080"/>
    </source>
</evidence>
<feature type="binding site" evidence="8">
    <location>
        <position position="233"/>
    </location>
    <ligand>
        <name>substrate</name>
    </ligand>
</feature>
<evidence type="ECO:0000313" key="10">
    <source>
        <dbReference type="EMBL" id="AEI09555.1"/>
    </source>
</evidence>
<comment type="caution">
    <text evidence="8">Lacks conserved residue(s) required for the propagation of feature annotation.</text>
</comment>
<dbReference type="UniPathway" id="UPA00034">
    <property type="reaction ID" value="UER00025"/>
</dbReference>
<feature type="active site" evidence="9">
    <location>
        <position position="115"/>
    </location>
</feature>
<proteinExistence type="inferred from homology"/>
<accession>F8DXZ7</accession>
<comment type="catalytic activity">
    <reaction evidence="7 8">
        <text>(2S,6S)-2,6-diaminopimelate = meso-2,6-diaminopimelate</text>
        <dbReference type="Rhea" id="RHEA:15393"/>
        <dbReference type="ChEBI" id="CHEBI:57609"/>
        <dbReference type="ChEBI" id="CHEBI:57791"/>
        <dbReference type="EC" id="5.1.1.7"/>
    </reaction>
</comment>
<dbReference type="EMBL" id="CP002857">
    <property type="protein sequence ID" value="AEI09555.1"/>
    <property type="molecule type" value="Genomic_DNA"/>
</dbReference>
<feature type="binding site" evidence="8">
    <location>
        <position position="106"/>
    </location>
    <ligand>
        <name>substrate</name>
    </ligand>
</feature>
<dbReference type="PANTHER" id="PTHR31689:SF0">
    <property type="entry name" value="DIAMINOPIMELATE EPIMERASE"/>
    <property type="match status" value="1"/>
</dbReference>
<feature type="binding site" evidence="8">
    <location>
        <position position="30"/>
    </location>
    <ligand>
        <name>substrate</name>
    </ligand>
</feature>
<evidence type="ECO:0000256" key="9">
    <source>
        <dbReference type="PROSITE-ProRule" id="PRU10125"/>
    </source>
</evidence>
<feature type="binding site" evidence="8">
    <location>
        <begin position="261"/>
        <end position="262"/>
    </location>
    <ligand>
        <name>substrate</name>
    </ligand>
</feature>
<evidence type="ECO:0000313" key="11">
    <source>
        <dbReference type="Proteomes" id="UP000000492"/>
    </source>
</evidence>